<dbReference type="InterPro" id="IPR006694">
    <property type="entry name" value="Fatty_acid_hydroxylase"/>
</dbReference>
<dbReference type="GO" id="GO:0050479">
    <property type="term" value="F:glyceryl-ether monooxygenase activity"/>
    <property type="evidence" value="ECO:0007669"/>
    <property type="project" value="TreeGrafter"/>
</dbReference>
<dbReference type="PANTHER" id="PTHR21624:SF1">
    <property type="entry name" value="ALKYLGLYCEROL MONOOXYGENASE"/>
    <property type="match status" value="1"/>
</dbReference>
<dbReference type="GO" id="GO:0008610">
    <property type="term" value="P:lipid biosynthetic process"/>
    <property type="evidence" value="ECO:0007669"/>
    <property type="project" value="InterPro"/>
</dbReference>
<dbReference type="EMBL" id="RBNI01000877">
    <property type="protein sequence ID" value="RUP51234.1"/>
    <property type="molecule type" value="Genomic_DNA"/>
</dbReference>
<protein>
    <submittedName>
        <fullName evidence="1">Uncharacterized protein</fullName>
    </submittedName>
</protein>
<evidence type="ECO:0000313" key="2">
    <source>
        <dbReference type="Proteomes" id="UP000268093"/>
    </source>
</evidence>
<dbReference type="InterPro" id="IPR051689">
    <property type="entry name" value="Sterol_desaturase/TMEM195"/>
</dbReference>
<organism evidence="1 2">
    <name type="scientific">Jimgerdemannia flammicorona</name>
    <dbReference type="NCBI Taxonomy" id="994334"/>
    <lineage>
        <taxon>Eukaryota</taxon>
        <taxon>Fungi</taxon>
        <taxon>Fungi incertae sedis</taxon>
        <taxon>Mucoromycota</taxon>
        <taxon>Mucoromycotina</taxon>
        <taxon>Endogonomycetes</taxon>
        <taxon>Endogonales</taxon>
        <taxon>Endogonaceae</taxon>
        <taxon>Jimgerdemannia</taxon>
    </lineage>
</organism>
<dbReference type="GO" id="GO:0006643">
    <property type="term" value="P:membrane lipid metabolic process"/>
    <property type="evidence" value="ECO:0007669"/>
    <property type="project" value="TreeGrafter"/>
</dbReference>
<sequence>MVMCFPLTDNGSTTWWILTASNDTQCRIHTEVISNLGFFEYIINTPSAHRVHHGRNPYCIDKNYSETLIIWDIMFGKPQPKAYCTFALEKLPPNTLHPEDQEHVAFGLTHLINTFDPITIQTHHLLHILRTAWSTRGLVNKFKVIFYGPGWHDDTPRTGLLSEIPVIPKELPSAKYDHIVPGWVNPYVFVHFVILLGATAIVLLGDKLMEPVAVNSIERRMDGLGGTDEGNEMV</sequence>
<proteinExistence type="predicted"/>
<gene>
    <name evidence="1" type="ORF">BC936DRAFT_149336</name>
</gene>
<dbReference type="GO" id="GO:0016020">
    <property type="term" value="C:membrane"/>
    <property type="evidence" value="ECO:0007669"/>
    <property type="project" value="GOC"/>
</dbReference>
<dbReference type="Pfam" id="PF04116">
    <property type="entry name" value="FA_hydroxylase"/>
    <property type="match status" value="1"/>
</dbReference>
<dbReference type="Proteomes" id="UP000268093">
    <property type="component" value="Unassembled WGS sequence"/>
</dbReference>
<dbReference type="GO" id="GO:0005506">
    <property type="term" value="F:iron ion binding"/>
    <property type="evidence" value="ECO:0007669"/>
    <property type="project" value="InterPro"/>
</dbReference>
<evidence type="ECO:0000313" key="1">
    <source>
        <dbReference type="EMBL" id="RUP51234.1"/>
    </source>
</evidence>
<name>A0A433DK12_9FUNG</name>
<accession>A0A433DK12</accession>
<dbReference type="OrthoDB" id="6354873at2759"/>
<comment type="caution">
    <text evidence="1">The sequence shown here is derived from an EMBL/GenBank/DDBJ whole genome shotgun (WGS) entry which is preliminary data.</text>
</comment>
<dbReference type="GO" id="GO:0005783">
    <property type="term" value="C:endoplasmic reticulum"/>
    <property type="evidence" value="ECO:0007669"/>
    <property type="project" value="TreeGrafter"/>
</dbReference>
<dbReference type="PANTHER" id="PTHR21624">
    <property type="entry name" value="STEROL DESATURASE-RELATED PROTEIN"/>
    <property type="match status" value="1"/>
</dbReference>
<keyword evidence="2" id="KW-1185">Reference proteome</keyword>
<reference evidence="1 2" key="1">
    <citation type="journal article" date="2018" name="New Phytol.">
        <title>Phylogenomics of Endogonaceae and evolution of mycorrhizas within Mucoromycota.</title>
        <authorList>
            <person name="Chang Y."/>
            <person name="Desiro A."/>
            <person name="Na H."/>
            <person name="Sandor L."/>
            <person name="Lipzen A."/>
            <person name="Clum A."/>
            <person name="Barry K."/>
            <person name="Grigoriev I.V."/>
            <person name="Martin F.M."/>
            <person name="Stajich J.E."/>
            <person name="Smith M.E."/>
            <person name="Bonito G."/>
            <person name="Spatafora J.W."/>
        </authorList>
    </citation>
    <scope>NUCLEOTIDE SEQUENCE [LARGE SCALE GENOMIC DNA]</scope>
    <source>
        <strain evidence="1 2">GMNB39</strain>
    </source>
</reference>